<dbReference type="Proteomes" id="UP001221217">
    <property type="component" value="Unassembled WGS sequence"/>
</dbReference>
<reference evidence="1 2" key="1">
    <citation type="submission" date="2022-12" db="EMBL/GenBank/DDBJ databases">
        <title>Metagenome assembled genome from gulf of manar.</title>
        <authorList>
            <person name="Kohli P."/>
            <person name="Pk S."/>
            <person name="Venkata Ramana C."/>
            <person name="Sasikala C."/>
        </authorList>
    </citation>
    <scope>NUCLEOTIDE SEQUENCE [LARGE SCALE GENOMIC DNA]</scope>
    <source>
        <strain evidence="1">JB008</strain>
    </source>
</reference>
<proteinExistence type="predicted"/>
<accession>A0AAJ1MMF3</accession>
<evidence type="ECO:0000313" key="2">
    <source>
        <dbReference type="Proteomes" id="UP001221217"/>
    </source>
</evidence>
<dbReference type="InterPro" id="IPR027471">
    <property type="entry name" value="YbeD-like_sf"/>
</dbReference>
<dbReference type="Pfam" id="PF04359">
    <property type="entry name" value="DUF493"/>
    <property type="match status" value="1"/>
</dbReference>
<dbReference type="SUPFAM" id="SSF117991">
    <property type="entry name" value="YbeD/HP0495-like"/>
    <property type="match status" value="1"/>
</dbReference>
<gene>
    <name evidence="1" type="ORF">PQJ61_07655</name>
</gene>
<dbReference type="EMBL" id="JAQQAL010000015">
    <property type="protein sequence ID" value="MDC7226625.1"/>
    <property type="molecule type" value="Genomic_DNA"/>
</dbReference>
<name>A0AAJ1MMF3_9SPIO</name>
<organism evidence="1 2">
    <name type="scientific">Candidatus Thalassospirochaeta sargassi</name>
    <dbReference type="NCBI Taxonomy" id="3119039"/>
    <lineage>
        <taxon>Bacteria</taxon>
        <taxon>Pseudomonadati</taxon>
        <taxon>Spirochaetota</taxon>
        <taxon>Spirochaetia</taxon>
        <taxon>Spirochaetales</taxon>
        <taxon>Spirochaetaceae</taxon>
        <taxon>Candidatus Thalassospirochaeta</taxon>
    </lineage>
</organism>
<sequence length="91" mass="10396">MDLQQQNEKIVFPVSFKLKIISIIYDTEKSAFDRFDKILDSNKINHSGWDCKPSSGGKYASYRVDVTINDNQTFQNLYADLGEIEGVKCVI</sequence>
<comment type="caution">
    <text evidence="1">The sequence shown here is derived from an EMBL/GenBank/DDBJ whole genome shotgun (WGS) entry which is preliminary data.</text>
</comment>
<dbReference type="Gene3D" id="3.30.70.260">
    <property type="match status" value="1"/>
</dbReference>
<evidence type="ECO:0000313" key="1">
    <source>
        <dbReference type="EMBL" id="MDC7226625.1"/>
    </source>
</evidence>
<protein>
    <submittedName>
        <fullName evidence="1">DUF493 family protein</fullName>
    </submittedName>
</protein>
<dbReference type="AlphaFoldDB" id="A0AAJ1MMF3"/>
<dbReference type="InterPro" id="IPR007454">
    <property type="entry name" value="UPF0250_YbeD-like"/>
</dbReference>